<name>A0A0R1UFX8_9LACO</name>
<accession>A0A0R1UFX8</accession>
<evidence type="ECO:0000313" key="2">
    <source>
        <dbReference type="Proteomes" id="UP000050816"/>
    </source>
</evidence>
<dbReference type="EMBL" id="AZFK01000005">
    <property type="protein sequence ID" value="KRL92342.1"/>
    <property type="molecule type" value="Genomic_DNA"/>
</dbReference>
<proteinExistence type="predicted"/>
<protein>
    <submittedName>
        <fullName evidence="1">Uncharacterized protein</fullName>
    </submittedName>
</protein>
<dbReference type="RefSeq" id="WP_056953413.1">
    <property type="nucleotide sequence ID" value="NZ_AZFK01000005.1"/>
</dbReference>
<dbReference type="Proteomes" id="UP000050816">
    <property type="component" value="Unassembled WGS sequence"/>
</dbReference>
<dbReference type="PATRIC" id="fig|1423760.3.peg.2093"/>
<reference evidence="1 2" key="1">
    <citation type="journal article" date="2015" name="Genome Announc.">
        <title>Expanding the biotechnology potential of lactobacilli through comparative genomics of 213 strains and associated genera.</title>
        <authorList>
            <person name="Sun Z."/>
            <person name="Harris H.M."/>
            <person name="McCann A."/>
            <person name="Guo C."/>
            <person name="Argimon S."/>
            <person name="Zhang W."/>
            <person name="Yang X."/>
            <person name="Jeffery I.B."/>
            <person name="Cooney J.C."/>
            <person name="Kagawa T.F."/>
            <person name="Liu W."/>
            <person name="Song Y."/>
            <person name="Salvetti E."/>
            <person name="Wrobel A."/>
            <person name="Rasinkangas P."/>
            <person name="Parkhill J."/>
            <person name="Rea M.C."/>
            <person name="O'Sullivan O."/>
            <person name="Ritari J."/>
            <person name="Douillard F.P."/>
            <person name="Paul Ross R."/>
            <person name="Yang R."/>
            <person name="Briner A.E."/>
            <person name="Felis G.E."/>
            <person name="de Vos W.M."/>
            <person name="Barrangou R."/>
            <person name="Klaenhammer T.R."/>
            <person name="Caufield P.W."/>
            <person name="Cui Y."/>
            <person name="Zhang H."/>
            <person name="O'Toole P.W."/>
        </authorList>
    </citation>
    <scope>NUCLEOTIDE SEQUENCE [LARGE SCALE GENOMIC DNA]</scope>
    <source>
        <strain evidence="1 2">DSM 15946</strain>
    </source>
</reference>
<dbReference type="AlphaFoldDB" id="A0A0R1UFX8"/>
<comment type="caution">
    <text evidence="1">The sequence shown here is derived from an EMBL/GenBank/DDBJ whole genome shotgun (WGS) entry which is preliminary data.</text>
</comment>
<organism evidence="1 2">
    <name type="scientific">Limosilactobacillus ingluviei DSM 15946</name>
    <dbReference type="NCBI Taxonomy" id="1423760"/>
    <lineage>
        <taxon>Bacteria</taxon>
        <taxon>Bacillati</taxon>
        <taxon>Bacillota</taxon>
        <taxon>Bacilli</taxon>
        <taxon>Lactobacillales</taxon>
        <taxon>Lactobacillaceae</taxon>
        <taxon>Limosilactobacillus</taxon>
    </lineage>
</organism>
<gene>
    <name evidence="1" type="ORF">FC43_GL001996</name>
</gene>
<sequence length="159" mass="18570">MKTSELINKLNDAGFIFYMNDYDMIVISTKNMKFNICIGKDFTELDDVKLNLSEVKLTLRELAKLSQLLLTYAETPLDEREDEPKYRVPLRGFKSDNGPQYLTCENNIHGHVFACAPNHSLKQEFTRSELDQLCNDLRFKAIPWFRELIRSNVEEVKDD</sequence>
<evidence type="ECO:0000313" key="1">
    <source>
        <dbReference type="EMBL" id="KRL92342.1"/>
    </source>
</evidence>